<reference evidence="6 7" key="1">
    <citation type="submission" date="2022-05" db="EMBL/GenBank/DDBJ databases">
        <authorList>
            <person name="Park J.-S."/>
        </authorList>
    </citation>
    <scope>NUCLEOTIDE SEQUENCE [LARGE SCALE GENOMIC DNA]</scope>
    <source>
        <strain evidence="6 7">2012CJ34-2</strain>
    </source>
</reference>
<dbReference type="RefSeq" id="WP_249697531.1">
    <property type="nucleotide sequence ID" value="NZ_JAMFLX010000002.1"/>
</dbReference>
<evidence type="ECO:0000256" key="3">
    <source>
        <dbReference type="ARBA" id="ARBA00022989"/>
    </source>
</evidence>
<feature type="transmembrane region" description="Helical" evidence="5">
    <location>
        <begin position="66"/>
        <end position="91"/>
    </location>
</feature>
<dbReference type="EMBL" id="JAMFLX010000002">
    <property type="protein sequence ID" value="MCL6268695.1"/>
    <property type="molecule type" value="Genomic_DNA"/>
</dbReference>
<protein>
    <submittedName>
        <fullName evidence="6">CvpA family protein</fullName>
    </submittedName>
</protein>
<evidence type="ECO:0000313" key="7">
    <source>
        <dbReference type="Proteomes" id="UP001203338"/>
    </source>
</evidence>
<evidence type="ECO:0000256" key="2">
    <source>
        <dbReference type="ARBA" id="ARBA00022692"/>
    </source>
</evidence>
<dbReference type="InterPro" id="IPR003825">
    <property type="entry name" value="Colicin-V_CvpA"/>
</dbReference>
<organism evidence="6 7">
    <name type="scientific">Parendozoicomonas callyspongiae</name>
    <dbReference type="NCBI Taxonomy" id="2942213"/>
    <lineage>
        <taxon>Bacteria</taxon>
        <taxon>Pseudomonadati</taxon>
        <taxon>Pseudomonadota</taxon>
        <taxon>Gammaproteobacteria</taxon>
        <taxon>Oceanospirillales</taxon>
        <taxon>Endozoicomonadaceae</taxon>
        <taxon>Parendozoicomonas</taxon>
    </lineage>
</organism>
<dbReference type="Proteomes" id="UP001203338">
    <property type="component" value="Unassembled WGS sequence"/>
</dbReference>
<dbReference type="Pfam" id="PF02674">
    <property type="entry name" value="Colicin_V"/>
    <property type="match status" value="1"/>
</dbReference>
<feature type="transmembrane region" description="Helical" evidence="5">
    <location>
        <begin position="6"/>
        <end position="23"/>
    </location>
</feature>
<comment type="subcellular location">
    <subcellularLocation>
        <location evidence="1">Membrane</location>
        <topology evidence="1">Multi-pass membrane protein</topology>
    </subcellularLocation>
</comment>
<evidence type="ECO:0000256" key="1">
    <source>
        <dbReference type="ARBA" id="ARBA00004141"/>
    </source>
</evidence>
<feature type="transmembrane region" description="Helical" evidence="5">
    <location>
        <begin position="30"/>
        <end position="54"/>
    </location>
</feature>
<dbReference type="PANTHER" id="PTHR36926">
    <property type="entry name" value="COLICIN V PRODUCTION PROTEIN"/>
    <property type="match status" value="1"/>
</dbReference>
<evidence type="ECO:0000256" key="4">
    <source>
        <dbReference type="ARBA" id="ARBA00023136"/>
    </source>
</evidence>
<name>A0ABT0PBD2_9GAMM</name>
<accession>A0ABT0PBD2</accession>
<keyword evidence="4 5" id="KW-0472">Membrane</keyword>
<evidence type="ECO:0000313" key="6">
    <source>
        <dbReference type="EMBL" id="MCL6268695.1"/>
    </source>
</evidence>
<dbReference type="PANTHER" id="PTHR36926:SF1">
    <property type="entry name" value="COLICIN V PRODUCTION PROTEIN"/>
    <property type="match status" value="1"/>
</dbReference>
<keyword evidence="7" id="KW-1185">Reference proteome</keyword>
<feature type="transmembrane region" description="Helical" evidence="5">
    <location>
        <begin position="103"/>
        <end position="126"/>
    </location>
</feature>
<gene>
    <name evidence="6" type="ORF">M3P05_01840</name>
</gene>
<evidence type="ECO:0000256" key="5">
    <source>
        <dbReference type="SAM" id="Phobius"/>
    </source>
</evidence>
<keyword evidence="3 5" id="KW-1133">Transmembrane helix</keyword>
<keyword evidence="2 5" id="KW-0812">Transmembrane</keyword>
<proteinExistence type="predicted"/>
<sequence length="165" mass="17871">MSLTWLDWAIVAVVVISALISLSRGFFKEVLSLVTWVAAAIISWLFAGSLALMFEGYINTPSLRVIAAAVVLFVATLLTGGLINAIIGKLVEATGLTGTDRALGMIFGALRGALLVTMLVGLAHYLPLQQDDWWRSSVLVPHFEIVSEWIKRLAVDTLAPLFMNS</sequence>
<comment type="caution">
    <text evidence="6">The sequence shown here is derived from an EMBL/GenBank/DDBJ whole genome shotgun (WGS) entry which is preliminary data.</text>
</comment>
<dbReference type="InterPro" id="IPR052719">
    <property type="entry name" value="CvpA-like"/>
</dbReference>